<organism evidence="2 3">
    <name type="scientific">Variovorax soli</name>
    <dbReference type="NCBI Taxonomy" id="376815"/>
    <lineage>
        <taxon>Bacteria</taxon>
        <taxon>Pseudomonadati</taxon>
        <taxon>Pseudomonadota</taxon>
        <taxon>Betaproteobacteria</taxon>
        <taxon>Burkholderiales</taxon>
        <taxon>Comamonadaceae</taxon>
        <taxon>Variovorax</taxon>
    </lineage>
</organism>
<keyword evidence="3" id="KW-1185">Reference proteome</keyword>
<dbReference type="Proteomes" id="UP001184230">
    <property type="component" value="Unassembled WGS sequence"/>
</dbReference>
<reference evidence="2 3" key="1">
    <citation type="submission" date="2023-07" db="EMBL/GenBank/DDBJ databases">
        <title>Sorghum-associated microbial communities from plants grown in Nebraska, USA.</title>
        <authorList>
            <person name="Schachtman D."/>
        </authorList>
    </citation>
    <scope>NUCLEOTIDE SEQUENCE [LARGE SCALE GENOMIC DNA]</scope>
    <source>
        <strain evidence="2 3">DS1781</strain>
    </source>
</reference>
<evidence type="ECO:0000313" key="2">
    <source>
        <dbReference type="EMBL" id="MDR6539662.1"/>
    </source>
</evidence>
<name>A0ABU1NMT2_9BURK</name>
<dbReference type="RefSeq" id="WP_309907553.1">
    <property type="nucleotide sequence ID" value="NZ_JAVDRF010000020.1"/>
</dbReference>
<gene>
    <name evidence="2" type="ORF">J2739_005461</name>
</gene>
<evidence type="ECO:0008006" key="4">
    <source>
        <dbReference type="Google" id="ProtNLM"/>
    </source>
</evidence>
<feature type="chain" id="PRO_5045176108" description="Lipoprotein" evidence="1">
    <location>
        <begin position="23"/>
        <end position="159"/>
    </location>
</feature>
<evidence type="ECO:0000313" key="3">
    <source>
        <dbReference type="Proteomes" id="UP001184230"/>
    </source>
</evidence>
<evidence type="ECO:0000256" key="1">
    <source>
        <dbReference type="SAM" id="SignalP"/>
    </source>
</evidence>
<accession>A0ABU1NMT2</accession>
<dbReference type="EMBL" id="JAVDRF010000020">
    <property type="protein sequence ID" value="MDR6539662.1"/>
    <property type="molecule type" value="Genomic_DNA"/>
</dbReference>
<feature type="signal peptide" evidence="1">
    <location>
        <begin position="1"/>
        <end position="22"/>
    </location>
</feature>
<sequence>MKYLLCIVAVMIVAACSHTSGAYCTKKKVGVLYSFSYDACRLAIEEYHQATDFDVNIFKLNDASKKQILMIYRGGAPEVSEFYKRSSQIKYTNLNELKAEVIQTADDVKNSYGYEAIIYLPENDEGPLYYLHIKYDNLTRSEAAFATSIIESIHSIKVR</sequence>
<keyword evidence="1" id="KW-0732">Signal</keyword>
<proteinExistence type="predicted"/>
<comment type="caution">
    <text evidence="2">The sequence shown here is derived from an EMBL/GenBank/DDBJ whole genome shotgun (WGS) entry which is preliminary data.</text>
</comment>
<protein>
    <recommendedName>
        <fullName evidence="4">Lipoprotein</fullName>
    </recommendedName>
</protein>
<dbReference type="PROSITE" id="PS51257">
    <property type="entry name" value="PROKAR_LIPOPROTEIN"/>
    <property type="match status" value="1"/>
</dbReference>